<dbReference type="EMBL" id="AAXF02000054">
    <property type="protein sequence ID" value="EDO08856.1"/>
    <property type="molecule type" value="Genomic_DNA"/>
</dbReference>
<organism evidence="1 2">
    <name type="scientific">Bacteroides ovatus (strain ATCC 8483 / DSM 1896 / JCM 5824 / BCRC 10623 / CCUG 4943 / NCTC 11153)</name>
    <dbReference type="NCBI Taxonomy" id="411476"/>
    <lineage>
        <taxon>Bacteria</taxon>
        <taxon>Pseudomonadati</taxon>
        <taxon>Bacteroidota</taxon>
        <taxon>Bacteroidia</taxon>
        <taxon>Bacteroidales</taxon>
        <taxon>Bacteroidaceae</taxon>
        <taxon>Bacteroides</taxon>
    </lineage>
</organism>
<sequence>MGNDFYAGLTDGSRQIRQVNGGRILRNTPICDLRKAAVKFAKR</sequence>
<reference evidence="2" key="2">
    <citation type="submission" date="2007-04" db="EMBL/GenBank/DDBJ databases">
        <title>Draft genome sequence of Bacteroides ovatus (ATCC 8483).</title>
        <authorList>
            <person name="Sudarsanam P."/>
            <person name="Ley R."/>
            <person name="Guruge J."/>
            <person name="Turnbaugh P.J."/>
            <person name="Mahowald M."/>
            <person name="Liep D."/>
            <person name="Gordon J."/>
        </authorList>
    </citation>
    <scope>NUCLEOTIDE SEQUENCE [LARGE SCALE GENOMIC DNA]</scope>
    <source>
        <strain evidence="2">ATCC 8483 / DSM 1896 / JCM 5824 / BCRC 10623 / CCUG 4943 / NCTC 11153</strain>
    </source>
</reference>
<proteinExistence type="predicted"/>
<dbReference type="Proteomes" id="UP000005475">
    <property type="component" value="Unassembled WGS sequence"/>
</dbReference>
<gene>
    <name evidence="1" type="ORF">BACOVA_04712</name>
</gene>
<evidence type="ECO:0000313" key="1">
    <source>
        <dbReference type="EMBL" id="EDO08856.1"/>
    </source>
</evidence>
<protein>
    <submittedName>
        <fullName evidence="1">Uncharacterized protein</fullName>
    </submittedName>
</protein>
<name>A0AAN3D408_BACO1</name>
<accession>A0AAN3D408</accession>
<evidence type="ECO:0000313" key="2">
    <source>
        <dbReference type="Proteomes" id="UP000005475"/>
    </source>
</evidence>
<reference evidence="1 2" key="1">
    <citation type="submission" date="2007-03" db="EMBL/GenBank/DDBJ databases">
        <authorList>
            <person name="Fulton L."/>
            <person name="Clifton S."/>
            <person name="Fulton B."/>
            <person name="Xu J."/>
            <person name="Minx P."/>
            <person name="Pepin K.H."/>
            <person name="Johnson M."/>
            <person name="Thiruvilangam P."/>
            <person name="Bhonagiri V."/>
            <person name="Nash W.E."/>
            <person name="Mardis E.R."/>
            <person name="Wilson R.K."/>
        </authorList>
    </citation>
    <scope>NUCLEOTIDE SEQUENCE [LARGE SCALE GENOMIC DNA]</scope>
    <source>
        <strain evidence="2">ATCC 8483 / DSM 1896 / JCM 5824 / BCRC 10623 / CCUG 4943 / NCTC 11153</strain>
    </source>
</reference>
<comment type="caution">
    <text evidence="1">The sequence shown here is derived from an EMBL/GenBank/DDBJ whole genome shotgun (WGS) entry which is preliminary data.</text>
</comment>
<dbReference type="AlphaFoldDB" id="A0AAN3D408"/>